<keyword evidence="12" id="KW-0732">Signal</keyword>
<keyword evidence="4" id="KW-0406">Ion transport</keyword>
<evidence type="ECO:0000256" key="4">
    <source>
        <dbReference type="ARBA" id="ARBA00022496"/>
    </source>
</evidence>
<dbReference type="FunFam" id="2.170.130.10:FF:000009">
    <property type="entry name" value="SusC/RagA family TonB-linked outer membrane protein"/>
    <property type="match status" value="1"/>
</dbReference>
<dbReference type="SUPFAM" id="SSF56935">
    <property type="entry name" value="Porins"/>
    <property type="match status" value="1"/>
</dbReference>
<keyword evidence="4" id="KW-0410">Iron transport</keyword>
<dbReference type="GO" id="GO:0009279">
    <property type="term" value="C:cell outer membrane"/>
    <property type="evidence" value="ECO:0007669"/>
    <property type="project" value="UniProtKB-SubCell"/>
</dbReference>
<evidence type="ECO:0000256" key="3">
    <source>
        <dbReference type="ARBA" id="ARBA00022452"/>
    </source>
</evidence>
<sequence length="1170" mass="131438">MNKKITILCGIMFFILNAAVFAQNKTVTLNEEQSSIQAILSKIEKQTKYLFVYDKAQIDVMRKVTLKVSNKPVSQVLNMLFSGTRVSYNLNGNNIMLTVRKEQNRQVTAKVVEGVITDPNGEPIIGATVKEDGSNNGVISDIDGKFSIKVQPNAKLKISYVGMVTKTVTVAGKTFLPVTLAEDSKTLDEVVVVGYGTQKRVNLTGAISTVSSKDLIDRPATSATHMLQGKVPGLNITTSSGTPGNSASINIRGTNSINGGSPLVLIDGVEGDLGHVNPADIESISVIKDASSSAIYGARASFGVVLVTTKDGSEGKVRVSYNGRFGWTRPTASVDYETRGYYSVLTANTFWNAYTGVNYMNYTEDDMLELWLRRNDKTEDPSRPWTVVKERNGRPTYYYYANTDFWHYLYRENKPMMNHDVSISGGTKRMKYLLSGGYNWEEGMIKKSSDVFKKANFRSKLSFDVNDYVNISNNTSFYHSKYTFPGAGGNSSWYFNVSQLHALACFPTQNPDGTSVVNHAFNGYRLMDGLLAIRDKDKHKGADRLDDFSTTTELTVKPVKGLEVKANFTYNVSNKRSMSRYVTTEYSQYPGVVDTFEASSNYMENRLKEATDYAHYLASNVYATYGGSFLQKHNYKVTAGFNYETKYMKTNSAYGYNLLSETLNDFNLIGEDSEGERRMEIKGGQNEYALAGYFGRINYDYAGKYLFEFSGRYDGTSRFSSKDRWGFFPSASVGWRLSEESFLSSAKSWLSNLKVRYSYGNLGNQQVGYYDYIRTINIGTQTYLFGGNLPSSASISAPVSSSLTWETVEHHNIGLDASFLDNRLNFTGEAYIRNTKDMLTAGIALPAVYGTSSPKMNSADMQTKGYELTLGWQDMFKLAGKPFSYQVNLTFNDYTSKITKFNNPEKAFAKGYYEGMRIGEIWGYHIDGIFATDEEAASYEVDQRNVNDIINSSSGSLKGLHAGDLRFADLDGDNRISTGENTVDKPGDRRIIGNSEPRYQYGANLAFQWCGFDFSIFFQGIGRMDWYPASEAELFWGPFNRPYATFLPKNFLEKCWSEDNPDAYFPRPRAYVAYDNLNNQCRELTAKNDRYLQNIGYCRLKNLTVGYTLPKNLTRKVGIDMLRVYFSGENLAYWSGIKTDYIDPEQARRGGDLKVYPWQKTFTFGINVNF</sequence>
<dbReference type="NCBIfam" id="TIGR04057">
    <property type="entry name" value="SusC_RagA_signa"/>
    <property type="match status" value="1"/>
</dbReference>
<dbReference type="GO" id="GO:0006826">
    <property type="term" value="P:iron ion transport"/>
    <property type="evidence" value="ECO:0007669"/>
    <property type="project" value="UniProtKB-KW"/>
</dbReference>
<dbReference type="InterPro" id="IPR023996">
    <property type="entry name" value="TonB-dep_OMP_SusC/RagA"/>
</dbReference>
<evidence type="ECO:0000256" key="6">
    <source>
        <dbReference type="ARBA" id="ARBA00023004"/>
    </source>
</evidence>
<evidence type="ECO:0000256" key="5">
    <source>
        <dbReference type="ARBA" id="ARBA00022692"/>
    </source>
</evidence>
<comment type="subcellular location">
    <subcellularLocation>
        <location evidence="1 10">Cell outer membrane</location>
        <topology evidence="1 10">Multi-pass membrane protein</topology>
    </subcellularLocation>
</comment>
<dbReference type="PROSITE" id="PS52016">
    <property type="entry name" value="TONB_DEPENDENT_REC_3"/>
    <property type="match status" value="1"/>
</dbReference>
<reference evidence="14 15" key="1">
    <citation type="submission" date="2018-08" db="EMBL/GenBank/DDBJ databases">
        <title>A genome reference for cultivated species of the human gut microbiota.</title>
        <authorList>
            <person name="Zou Y."/>
            <person name="Xue W."/>
            <person name="Luo G."/>
        </authorList>
    </citation>
    <scope>NUCLEOTIDE SEQUENCE [LARGE SCALE GENOMIC DNA]</scope>
    <source>
        <strain evidence="14 15">AF20-9LB</strain>
    </source>
</reference>
<keyword evidence="6" id="KW-0408">Iron</keyword>
<dbReference type="Pfam" id="PF00593">
    <property type="entry name" value="TonB_dep_Rec_b-barrel"/>
    <property type="match status" value="1"/>
</dbReference>
<dbReference type="InterPro" id="IPR011662">
    <property type="entry name" value="Secretin/TonB_short_N"/>
</dbReference>
<dbReference type="Gene3D" id="2.170.130.10">
    <property type="entry name" value="TonB-dependent receptor, plug domain"/>
    <property type="match status" value="1"/>
</dbReference>
<dbReference type="Pfam" id="PF07715">
    <property type="entry name" value="Plug"/>
    <property type="match status" value="1"/>
</dbReference>
<evidence type="ECO:0000256" key="7">
    <source>
        <dbReference type="ARBA" id="ARBA00023077"/>
    </source>
</evidence>
<evidence type="ECO:0000256" key="2">
    <source>
        <dbReference type="ARBA" id="ARBA00022448"/>
    </source>
</evidence>
<dbReference type="InterPro" id="IPR000531">
    <property type="entry name" value="Beta-barrel_TonB"/>
</dbReference>
<feature type="domain" description="Secretin/TonB short N-terminal" evidence="13">
    <location>
        <begin position="49"/>
        <end position="100"/>
    </location>
</feature>
<organism evidence="14 15">
    <name type="scientific">Bacteroides ovatus</name>
    <dbReference type="NCBI Taxonomy" id="28116"/>
    <lineage>
        <taxon>Bacteria</taxon>
        <taxon>Pseudomonadati</taxon>
        <taxon>Bacteroidota</taxon>
        <taxon>Bacteroidia</taxon>
        <taxon>Bacteroidales</taxon>
        <taxon>Bacteroidaceae</taxon>
        <taxon>Bacteroides</taxon>
    </lineage>
</organism>
<evidence type="ECO:0000256" key="10">
    <source>
        <dbReference type="PROSITE-ProRule" id="PRU01360"/>
    </source>
</evidence>
<evidence type="ECO:0000256" key="8">
    <source>
        <dbReference type="ARBA" id="ARBA00023136"/>
    </source>
</evidence>
<dbReference type="SUPFAM" id="SSF49464">
    <property type="entry name" value="Carboxypeptidase regulatory domain-like"/>
    <property type="match status" value="1"/>
</dbReference>
<keyword evidence="7 11" id="KW-0798">TonB box</keyword>
<name>A0A395VV18_BACOV</name>
<dbReference type="EMBL" id="QRVZ01000037">
    <property type="protein sequence ID" value="RGS79096.1"/>
    <property type="molecule type" value="Genomic_DNA"/>
</dbReference>
<dbReference type="FunFam" id="2.60.40.1120:FF:000003">
    <property type="entry name" value="Outer membrane protein Omp121"/>
    <property type="match status" value="1"/>
</dbReference>
<dbReference type="Pfam" id="PF07660">
    <property type="entry name" value="STN"/>
    <property type="match status" value="1"/>
</dbReference>
<keyword evidence="9 10" id="KW-0998">Cell outer membrane</keyword>
<dbReference type="InterPro" id="IPR037066">
    <property type="entry name" value="Plug_dom_sf"/>
</dbReference>
<dbReference type="AlphaFoldDB" id="A0A395VV18"/>
<evidence type="ECO:0000256" key="12">
    <source>
        <dbReference type="SAM" id="SignalP"/>
    </source>
</evidence>
<keyword evidence="5 10" id="KW-0812">Transmembrane</keyword>
<feature type="chain" id="PRO_5017459081" evidence="12">
    <location>
        <begin position="23"/>
        <end position="1170"/>
    </location>
</feature>
<gene>
    <name evidence="14" type="ORF">DWX70_25055</name>
</gene>
<dbReference type="Pfam" id="PF13715">
    <property type="entry name" value="CarbopepD_reg_2"/>
    <property type="match status" value="1"/>
</dbReference>
<comment type="caution">
    <text evidence="14">The sequence shown here is derived from an EMBL/GenBank/DDBJ whole genome shotgun (WGS) entry which is preliminary data.</text>
</comment>
<evidence type="ECO:0000256" key="9">
    <source>
        <dbReference type="ARBA" id="ARBA00023237"/>
    </source>
</evidence>
<dbReference type="SMART" id="SM00965">
    <property type="entry name" value="STN"/>
    <property type="match status" value="1"/>
</dbReference>
<evidence type="ECO:0000313" key="15">
    <source>
        <dbReference type="Proteomes" id="UP000266492"/>
    </source>
</evidence>
<keyword evidence="3 10" id="KW-1134">Transmembrane beta strand</keyword>
<dbReference type="Proteomes" id="UP000266492">
    <property type="component" value="Unassembled WGS sequence"/>
</dbReference>
<evidence type="ECO:0000313" key="14">
    <source>
        <dbReference type="EMBL" id="RGS79096.1"/>
    </source>
</evidence>
<comment type="similarity">
    <text evidence="10 11">Belongs to the TonB-dependent receptor family.</text>
</comment>
<dbReference type="InterPro" id="IPR023997">
    <property type="entry name" value="TonB-dep_OMP_SusC/RagA_CS"/>
</dbReference>
<proteinExistence type="inferred from homology"/>
<dbReference type="NCBIfam" id="TIGR04056">
    <property type="entry name" value="OMP_RagA_SusC"/>
    <property type="match status" value="1"/>
</dbReference>
<feature type="signal peptide" evidence="12">
    <location>
        <begin position="1"/>
        <end position="22"/>
    </location>
</feature>
<dbReference type="InterPro" id="IPR008969">
    <property type="entry name" value="CarboxyPept-like_regulatory"/>
</dbReference>
<dbReference type="InterPro" id="IPR036942">
    <property type="entry name" value="Beta-barrel_TonB_sf"/>
</dbReference>
<keyword evidence="2 10" id="KW-0813">Transport</keyword>
<evidence type="ECO:0000256" key="11">
    <source>
        <dbReference type="RuleBase" id="RU003357"/>
    </source>
</evidence>
<evidence type="ECO:0000259" key="13">
    <source>
        <dbReference type="SMART" id="SM00965"/>
    </source>
</evidence>
<dbReference type="InterPro" id="IPR012910">
    <property type="entry name" value="Plug_dom"/>
</dbReference>
<evidence type="ECO:0000256" key="1">
    <source>
        <dbReference type="ARBA" id="ARBA00004571"/>
    </source>
</evidence>
<dbReference type="RefSeq" id="WP_118419351.1">
    <property type="nucleotide sequence ID" value="NZ_JAQDLI010000040.1"/>
</dbReference>
<accession>A0A395VV18</accession>
<protein>
    <submittedName>
        <fullName evidence="14">SusC/RagA family TonB-linked outer membrane protein</fullName>
    </submittedName>
</protein>
<dbReference type="Gene3D" id="2.40.170.20">
    <property type="entry name" value="TonB-dependent receptor, beta-barrel domain"/>
    <property type="match status" value="1"/>
</dbReference>
<keyword evidence="8 10" id="KW-0472">Membrane</keyword>
<dbReference type="InterPro" id="IPR039426">
    <property type="entry name" value="TonB-dep_rcpt-like"/>
</dbReference>
<dbReference type="Gene3D" id="2.60.40.1120">
    <property type="entry name" value="Carboxypeptidase-like, regulatory domain"/>
    <property type="match status" value="1"/>
</dbReference>